<sequence length="228" mass="26398">MMLLNGAFDPILCRAFPSFLDGAALHWFSSLSAASAIYTHDSNYLSTIKQGQHESLHDYIPRFTKVAMEIPNLTADIHLHAIKSRLRAGKFQETITVNKPKTLAEFREKAQKQMEIEELRQARNSEKPNNNKNDNRSNMYHSNGNNRDSKKSFQPTPRFEENTQFNTKKEDIIKEILSSKLIKPPKNAENYKDQKNADRSKYRTFHQKHGHNTEHHVIANDLLVRLAR</sequence>
<evidence type="ECO:0000256" key="1">
    <source>
        <dbReference type="SAM" id="MobiDB-lite"/>
    </source>
</evidence>
<proteinExistence type="predicted"/>
<gene>
    <name evidence="2" type="ORF">PIB30_063910</name>
</gene>
<feature type="region of interest" description="Disordered" evidence="1">
    <location>
        <begin position="119"/>
        <end position="163"/>
    </location>
</feature>
<dbReference type="Proteomes" id="UP001341840">
    <property type="component" value="Unassembled WGS sequence"/>
</dbReference>
<organism evidence="2 3">
    <name type="scientific">Stylosanthes scabra</name>
    <dbReference type="NCBI Taxonomy" id="79078"/>
    <lineage>
        <taxon>Eukaryota</taxon>
        <taxon>Viridiplantae</taxon>
        <taxon>Streptophyta</taxon>
        <taxon>Embryophyta</taxon>
        <taxon>Tracheophyta</taxon>
        <taxon>Spermatophyta</taxon>
        <taxon>Magnoliopsida</taxon>
        <taxon>eudicotyledons</taxon>
        <taxon>Gunneridae</taxon>
        <taxon>Pentapetalae</taxon>
        <taxon>rosids</taxon>
        <taxon>fabids</taxon>
        <taxon>Fabales</taxon>
        <taxon>Fabaceae</taxon>
        <taxon>Papilionoideae</taxon>
        <taxon>50 kb inversion clade</taxon>
        <taxon>dalbergioids sensu lato</taxon>
        <taxon>Dalbergieae</taxon>
        <taxon>Pterocarpus clade</taxon>
        <taxon>Stylosanthes</taxon>
    </lineage>
</organism>
<evidence type="ECO:0000313" key="2">
    <source>
        <dbReference type="EMBL" id="MED6149585.1"/>
    </source>
</evidence>
<feature type="compositionally biased region" description="Low complexity" evidence="1">
    <location>
        <begin position="127"/>
        <end position="138"/>
    </location>
</feature>
<name>A0ABU6TN60_9FABA</name>
<evidence type="ECO:0000313" key="3">
    <source>
        <dbReference type="Proteomes" id="UP001341840"/>
    </source>
</evidence>
<keyword evidence="3" id="KW-1185">Reference proteome</keyword>
<comment type="caution">
    <text evidence="2">The sequence shown here is derived from an EMBL/GenBank/DDBJ whole genome shotgun (WGS) entry which is preliminary data.</text>
</comment>
<reference evidence="2 3" key="1">
    <citation type="journal article" date="2023" name="Plants (Basel)">
        <title>Bridging the Gap: Combining Genomics and Transcriptomics Approaches to Understand Stylosanthes scabra, an Orphan Legume from the Brazilian Caatinga.</title>
        <authorList>
            <person name="Ferreira-Neto J.R.C."/>
            <person name="da Silva M.D."/>
            <person name="Binneck E."/>
            <person name="de Melo N.F."/>
            <person name="da Silva R.H."/>
            <person name="de Melo A.L.T.M."/>
            <person name="Pandolfi V."/>
            <person name="Bustamante F.O."/>
            <person name="Brasileiro-Vidal A.C."/>
            <person name="Benko-Iseppon A.M."/>
        </authorList>
    </citation>
    <scope>NUCLEOTIDE SEQUENCE [LARGE SCALE GENOMIC DNA]</scope>
    <source>
        <tissue evidence="2">Leaves</tissue>
    </source>
</reference>
<accession>A0ABU6TN60</accession>
<evidence type="ECO:0008006" key="4">
    <source>
        <dbReference type="Google" id="ProtNLM"/>
    </source>
</evidence>
<protein>
    <recommendedName>
        <fullName evidence="4">Retrotransposon gag domain-containing protein</fullName>
    </recommendedName>
</protein>
<dbReference type="EMBL" id="JASCZI010091236">
    <property type="protein sequence ID" value="MED6149585.1"/>
    <property type="molecule type" value="Genomic_DNA"/>
</dbReference>